<dbReference type="PRINTS" id="PR00744">
    <property type="entry name" value="GLHYDRLASE37"/>
</dbReference>
<keyword evidence="2" id="KW-0378">Hydrolase</keyword>
<dbReference type="SUPFAM" id="SSF48208">
    <property type="entry name" value="Six-hairpin glycosidases"/>
    <property type="match status" value="2"/>
</dbReference>
<reference evidence="3 4" key="1">
    <citation type="journal article" date="2018" name="Sci. Data">
        <title>The draft genome sequence of cork oak.</title>
        <authorList>
            <person name="Ramos A.M."/>
            <person name="Usie A."/>
            <person name="Barbosa P."/>
            <person name="Barros P.M."/>
            <person name="Capote T."/>
            <person name="Chaves I."/>
            <person name="Simoes F."/>
            <person name="Abreu I."/>
            <person name="Carrasquinho I."/>
            <person name="Faro C."/>
            <person name="Guimaraes J.B."/>
            <person name="Mendonca D."/>
            <person name="Nobrega F."/>
            <person name="Rodrigues L."/>
            <person name="Saibo N.J.M."/>
            <person name="Varela M.C."/>
            <person name="Egas C."/>
            <person name="Matos J."/>
            <person name="Miguel C.M."/>
            <person name="Oliveira M.M."/>
            <person name="Ricardo C.P."/>
            <person name="Goncalves S."/>
        </authorList>
    </citation>
    <scope>NUCLEOTIDE SEQUENCE [LARGE SCALE GENOMIC DNA]</scope>
    <source>
        <strain evidence="4">cv. HL8</strain>
    </source>
</reference>
<protein>
    <recommendedName>
        <fullName evidence="2">Trehalase</fullName>
        <ecNumber evidence="2">3.2.1.28</ecNumber>
    </recommendedName>
    <alternativeName>
        <fullName evidence="2">Alpha-trehalose glucohydrolase</fullName>
    </alternativeName>
</protein>
<dbReference type="EC" id="3.2.1.28" evidence="2"/>
<sequence>MSVADSLSPCSSDIEPVIPTTPLVSFFERLQETALNTFGETNFDPKRYVDLSLKFDLPTTEDAFVKLPKSANGSLSAEDLKGFIEKYFESAGNDMVYCEPVDFVPEPEGFLPKVKNPEVRAWALEVHALWKSLSRKVSDQVQKRPELHSMLPLPEPVMIPGSRFREIYYWDSYWVIRGLLASKMYETAKGIVTNLIYFIEEYGYVLNGGRAYYTNRSQPPLLSAMIYEIYNKTGDMQLVKKSLPALLKEYCFWNSDIHKVIIQDSQSCNHTLNRYYAMWNKPRPEATTKDKKFASKISNVSEKQQFYHELASTAESGWDFSSRWMRDFPNGWAPVQHMIVEGLARSGSKEARTVAEDIAMRWIRTNYVAYKKTGKMHEKYNVEKCGEFGGGGKYVPQTGFGWSNGVVLAFLEEFGWPQDQMIDC</sequence>
<dbReference type="Proteomes" id="UP000237347">
    <property type="component" value="Unassembled WGS sequence"/>
</dbReference>
<dbReference type="PANTHER" id="PTHR23403:SF1">
    <property type="entry name" value="TREHALASE"/>
    <property type="match status" value="1"/>
</dbReference>
<comment type="caution">
    <text evidence="3">The sequence shown here is derived from an EMBL/GenBank/DDBJ whole genome shotgun (WGS) entry which is preliminary data.</text>
</comment>
<gene>
    <name evidence="3" type="primary">TRE1_0</name>
    <name evidence="3" type="ORF">CFP56_016951</name>
</gene>
<dbReference type="Pfam" id="PF01204">
    <property type="entry name" value="Trehalase"/>
    <property type="match status" value="1"/>
</dbReference>
<dbReference type="InterPro" id="IPR012341">
    <property type="entry name" value="6hp_glycosidase-like_sf"/>
</dbReference>
<comment type="catalytic activity">
    <reaction evidence="2">
        <text>alpha,alpha-trehalose + H2O = alpha-D-glucose + beta-D-glucose</text>
        <dbReference type="Rhea" id="RHEA:32675"/>
        <dbReference type="ChEBI" id="CHEBI:15377"/>
        <dbReference type="ChEBI" id="CHEBI:15903"/>
        <dbReference type="ChEBI" id="CHEBI:16551"/>
        <dbReference type="ChEBI" id="CHEBI:17925"/>
        <dbReference type="EC" id="3.2.1.28"/>
    </reaction>
</comment>
<accession>A0AAW0KMR5</accession>
<dbReference type="AlphaFoldDB" id="A0AAW0KMR5"/>
<dbReference type="GO" id="GO:0004555">
    <property type="term" value="F:alpha,alpha-trehalase activity"/>
    <property type="evidence" value="ECO:0007669"/>
    <property type="project" value="UniProtKB-EC"/>
</dbReference>
<dbReference type="InterPro" id="IPR001661">
    <property type="entry name" value="Glyco_hydro_37"/>
</dbReference>
<keyword evidence="4" id="KW-1185">Reference proteome</keyword>
<dbReference type="InterPro" id="IPR008928">
    <property type="entry name" value="6-hairpin_glycosidase_sf"/>
</dbReference>
<keyword evidence="2" id="KW-0326">Glycosidase</keyword>
<dbReference type="GO" id="GO:0005993">
    <property type="term" value="P:trehalose catabolic process"/>
    <property type="evidence" value="ECO:0007669"/>
    <property type="project" value="TreeGrafter"/>
</dbReference>
<dbReference type="EMBL" id="PKMF04000267">
    <property type="protein sequence ID" value="KAK7840199.1"/>
    <property type="molecule type" value="Genomic_DNA"/>
</dbReference>
<proteinExistence type="inferred from homology"/>
<dbReference type="Gene3D" id="1.50.10.10">
    <property type="match status" value="2"/>
</dbReference>
<dbReference type="PANTHER" id="PTHR23403">
    <property type="entry name" value="TREHALASE"/>
    <property type="match status" value="1"/>
</dbReference>
<evidence type="ECO:0000313" key="3">
    <source>
        <dbReference type="EMBL" id="KAK7840199.1"/>
    </source>
</evidence>
<name>A0AAW0KMR5_QUESU</name>
<evidence type="ECO:0000256" key="2">
    <source>
        <dbReference type="RuleBase" id="RU361180"/>
    </source>
</evidence>
<evidence type="ECO:0000256" key="1">
    <source>
        <dbReference type="ARBA" id="ARBA00005615"/>
    </source>
</evidence>
<organism evidence="3 4">
    <name type="scientific">Quercus suber</name>
    <name type="common">Cork oak</name>
    <dbReference type="NCBI Taxonomy" id="58331"/>
    <lineage>
        <taxon>Eukaryota</taxon>
        <taxon>Viridiplantae</taxon>
        <taxon>Streptophyta</taxon>
        <taxon>Embryophyta</taxon>
        <taxon>Tracheophyta</taxon>
        <taxon>Spermatophyta</taxon>
        <taxon>Magnoliopsida</taxon>
        <taxon>eudicotyledons</taxon>
        <taxon>Gunneridae</taxon>
        <taxon>Pentapetalae</taxon>
        <taxon>rosids</taxon>
        <taxon>fabids</taxon>
        <taxon>Fagales</taxon>
        <taxon>Fagaceae</taxon>
        <taxon>Quercus</taxon>
    </lineage>
</organism>
<evidence type="ECO:0000313" key="4">
    <source>
        <dbReference type="Proteomes" id="UP000237347"/>
    </source>
</evidence>
<comment type="similarity">
    <text evidence="1 2">Belongs to the glycosyl hydrolase 37 family.</text>
</comment>